<dbReference type="InterPro" id="IPR002942">
    <property type="entry name" value="S4_RNA-bd"/>
</dbReference>
<dbReference type="AlphaFoldDB" id="A0A554RV84"/>
<dbReference type="PROSITE" id="PS50889">
    <property type="entry name" value="S4"/>
    <property type="match status" value="1"/>
</dbReference>
<protein>
    <submittedName>
        <fullName evidence="3">RNA-binding S4 domain-containing protein</fullName>
    </submittedName>
</protein>
<dbReference type="Gene3D" id="3.10.290.10">
    <property type="entry name" value="RNA-binding S4 domain"/>
    <property type="match status" value="1"/>
</dbReference>
<evidence type="ECO:0000256" key="1">
    <source>
        <dbReference type="PROSITE-ProRule" id="PRU00182"/>
    </source>
</evidence>
<proteinExistence type="predicted"/>
<dbReference type="SUPFAM" id="SSF55174">
    <property type="entry name" value="Alpha-L RNA-binding motif"/>
    <property type="match status" value="1"/>
</dbReference>
<dbReference type="Pfam" id="PF13275">
    <property type="entry name" value="S4_2"/>
    <property type="match status" value="1"/>
</dbReference>
<dbReference type="InterPro" id="IPR036986">
    <property type="entry name" value="S4_RNA-bd_sf"/>
</dbReference>
<dbReference type="GO" id="GO:0003723">
    <property type="term" value="F:RNA binding"/>
    <property type="evidence" value="ECO:0007669"/>
    <property type="project" value="UniProtKB-KW"/>
</dbReference>
<evidence type="ECO:0000313" key="4">
    <source>
        <dbReference type="Proteomes" id="UP000316988"/>
    </source>
</evidence>
<dbReference type="CDD" id="cd00165">
    <property type="entry name" value="S4"/>
    <property type="match status" value="1"/>
</dbReference>
<dbReference type="SMART" id="SM00363">
    <property type="entry name" value="S4"/>
    <property type="match status" value="1"/>
</dbReference>
<gene>
    <name evidence="3" type="ORF">FNM00_15320</name>
</gene>
<dbReference type="EMBL" id="VLNT01000016">
    <property type="protein sequence ID" value="TSD58021.1"/>
    <property type="molecule type" value="Genomic_DNA"/>
</dbReference>
<organism evidence="3 4">
    <name type="scientific">Aeromicrobium piscarium</name>
    <dbReference type="NCBI Taxonomy" id="2590901"/>
    <lineage>
        <taxon>Bacteria</taxon>
        <taxon>Bacillati</taxon>
        <taxon>Actinomycetota</taxon>
        <taxon>Actinomycetes</taxon>
        <taxon>Propionibacteriales</taxon>
        <taxon>Nocardioidaceae</taxon>
        <taxon>Aeromicrobium</taxon>
    </lineage>
</organism>
<feature type="domain" description="RNA-binding S4" evidence="2">
    <location>
        <begin position="14"/>
        <end position="73"/>
    </location>
</feature>
<dbReference type="RefSeq" id="WP_143914424.1">
    <property type="nucleotide sequence ID" value="NZ_VLNT01000016.1"/>
</dbReference>
<dbReference type="OrthoDB" id="9811532at2"/>
<evidence type="ECO:0000313" key="3">
    <source>
        <dbReference type="EMBL" id="TSD58021.1"/>
    </source>
</evidence>
<name>A0A554RV84_9ACTN</name>
<keyword evidence="1" id="KW-0694">RNA-binding</keyword>
<reference evidence="3 4" key="1">
    <citation type="submission" date="2019-07" db="EMBL/GenBank/DDBJ databases">
        <authorList>
            <person name="Zhao L.H."/>
        </authorList>
    </citation>
    <scope>NUCLEOTIDE SEQUENCE [LARGE SCALE GENOMIC DNA]</scope>
    <source>
        <strain evidence="3 4">Co35</strain>
    </source>
</reference>
<accession>A0A554RV84</accession>
<evidence type="ECO:0000259" key="2">
    <source>
        <dbReference type="SMART" id="SM00363"/>
    </source>
</evidence>
<sequence length="80" mass="8336">MPESEDIAITSDVIRLGQLLKFAGLAESGAHAAAIIADGEVRVNDETETRRGRQLRPGDVVSIATPAGALELRVTADGPV</sequence>
<dbReference type="Proteomes" id="UP000316988">
    <property type="component" value="Unassembled WGS sequence"/>
</dbReference>
<keyword evidence="4" id="KW-1185">Reference proteome</keyword>
<comment type="caution">
    <text evidence="3">The sequence shown here is derived from an EMBL/GenBank/DDBJ whole genome shotgun (WGS) entry which is preliminary data.</text>
</comment>